<keyword evidence="2" id="KW-0808">Transferase</keyword>
<organism evidence="2 3">
    <name type="scientific">Rothia amarae</name>
    <dbReference type="NCBI Taxonomy" id="169480"/>
    <lineage>
        <taxon>Bacteria</taxon>
        <taxon>Bacillati</taxon>
        <taxon>Actinomycetota</taxon>
        <taxon>Actinomycetes</taxon>
        <taxon>Micrococcales</taxon>
        <taxon>Micrococcaceae</taxon>
        <taxon>Rothia</taxon>
    </lineage>
</organism>
<sequence>MKNPQFHVKTFDELTLRELHSIYVMRALVFTVGQQITEQEPDDADLDCMHLFVKANDGCVIAYLRMFDLETVTDDSHEITPGAWTIGRVAVLPETRGTGLGKAIFAEGIRWISENTDAQRIEISAQQYLAGTLYAAAGFAQVGDVYLEAGIDHVHMVLEIER</sequence>
<dbReference type="KEGG" id="rama:IDM48_01680"/>
<keyword evidence="3" id="KW-1185">Reference proteome</keyword>
<dbReference type="CDD" id="cd04301">
    <property type="entry name" value="NAT_SF"/>
    <property type="match status" value="1"/>
</dbReference>
<dbReference type="Gene3D" id="3.40.630.30">
    <property type="match status" value="1"/>
</dbReference>
<dbReference type="GO" id="GO:0016747">
    <property type="term" value="F:acyltransferase activity, transferring groups other than amino-acyl groups"/>
    <property type="evidence" value="ECO:0007669"/>
    <property type="project" value="InterPro"/>
</dbReference>
<dbReference type="InterPro" id="IPR000182">
    <property type="entry name" value="GNAT_dom"/>
</dbReference>
<dbReference type="AlphaFoldDB" id="A0A7H2BKI7"/>
<evidence type="ECO:0000313" key="2">
    <source>
        <dbReference type="EMBL" id="QNV40183.1"/>
    </source>
</evidence>
<dbReference type="PROSITE" id="PS51186">
    <property type="entry name" value="GNAT"/>
    <property type="match status" value="1"/>
</dbReference>
<protein>
    <submittedName>
        <fullName evidence="2">GNAT family N-acetyltransferase</fullName>
    </submittedName>
</protein>
<dbReference type="Pfam" id="PF13673">
    <property type="entry name" value="Acetyltransf_10"/>
    <property type="match status" value="1"/>
</dbReference>
<evidence type="ECO:0000313" key="3">
    <source>
        <dbReference type="Proteomes" id="UP000516421"/>
    </source>
</evidence>
<evidence type="ECO:0000259" key="1">
    <source>
        <dbReference type="PROSITE" id="PS51186"/>
    </source>
</evidence>
<dbReference type="Proteomes" id="UP000516421">
    <property type="component" value="Chromosome"/>
</dbReference>
<dbReference type="EMBL" id="CP061538">
    <property type="protein sequence ID" value="QNV40183.1"/>
    <property type="molecule type" value="Genomic_DNA"/>
</dbReference>
<reference evidence="2 3" key="1">
    <citation type="submission" date="2020-09" db="EMBL/GenBank/DDBJ databases">
        <title>Investigation of environmental microbe.</title>
        <authorList>
            <person name="Ou Y."/>
            <person name="Kang Q."/>
        </authorList>
    </citation>
    <scope>NUCLEOTIDE SEQUENCE [LARGE SCALE GENOMIC DNA]</scope>
    <source>
        <strain evidence="2 3">KJZ-9</strain>
    </source>
</reference>
<feature type="domain" description="N-acetyltransferase" evidence="1">
    <location>
        <begin position="9"/>
        <end position="161"/>
    </location>
</feature>
<proteinExistence type="predicted"/>
<dbReference type="InterPro" id="IPR016181">
    <property type="entry name" value="Acyl_CoA_acyltransferase"/>
</dbReference>
<gene>
    <name evidence="2" type="ORF">IDM48_01680</name>
</gene>
<dbReference type="SUPFAM" id="SSF55729">
    <property type="entry name" value="Acyl-CoA N-acyltransferases (Nat)"/>
    <property type="match status" value="1"/>
</dbReference>
<name>A0A7H2BKI7_9MICC</name>
<accession>A0A7H2BKI7</accession>